<sequence>MICRPIIEYGHVVFNSCRKAALNNIEVAERSALRKITKIRHPNNPLHNPSNQLLYEKQRRNQFSQGLIQIQQPGCVQILFPES</sequence>
<accession>A0ABQ9J081</accession>
<protein>
    <submittedName>
        <fullName evidence="1">Uncharacterized protein</fullName>
    </submittedName>
</protein>
<comment type="caution">
    <text evidence="1">The sequence shown here is derived from an EMBL/GenBank/DDBJ whole genome shotgun (WGS) entry which is preliminary data.</text>
</comment>
<dbReference type="EMBL" id="JAPWTJ010001634">
    <property type="protein sequence ID" value="KAJ8970338.1"/>
    <property type="molecule type" value="Genomic_DNA"/>
</dbReference>
<evidence type="ECO:0000313" key="1">
    <source>
        <dbReference type="EMBL" id="KAJ8970338.1"/>
    </source>
</evidence>
<reference evidence="1" key="1">
    <citation type="journal article" date="2023" name="Insect Mol. Biol.">
        <title>Genome sequencing provides insights into the evolution of gene families encoding plant cell wall-degrading enzymes in longhorned beetles.</title>
        <authorList>
            <person name="Shin N.R."/>
            <person name="Okamura Y."/>
            <person name="Kirsch R."/>
            <person name="Pauchet Y."/>
        </authorList>
    </citation>
    <scope>NUCLEOTIDE SEQUENCE</scope>
    <source>
        <strain evidence="1">MMC_N1</strain>
    </source>
</reference>
<name>A0ABQ9J081_9CUCU</name>
<dbReference type="Proteomes" id="UP001162164">
    <property type="component" value="Unassembled WGS sequence"/>
</dbReference>
<organism evidence="1 2">
    <name type="scientific">Molorchus minor</name>
    <dbReference type="NCBI Taxonomy" id="1323400"/>
    <lineage>
        <taxon>Eukaryota</taxon>
        <taxon>Metazoa</taxon>
        <taxon>Ecdysozoa</taxon>
        <taxon>Arthropoda</taxon>
        <taxon>Hexapoda</taxon>
        <taxon>Insecta</taxon>
        <taxon>Pterygota</taxon>
        <taxon>Neoptera</taxon>
        <taxon>Endopterygota</taxon>
        <taxon>Coleoptera</taxon>
        <taxon>Polyphaga</taxon>
        <taxon>Cucujiformia</taxon>
        <taxon>Chrysomeloidea</taxon>
        <taxon>Cerambycidae</taxon>
        <taxon>Lamiinae</taxon>
        <taxon>Monochamini</taxon>
        <taxon>Molorchus</taxon>
    </lineage>
</organism>
<evidence type="ECO:0000313" key="2">
    <source>
        <dbReference type="Proteomes" id="UP001162164"/>
    </source>
</evidence>
<gene>
    <name evidence="1" type="ORF">NQ317_007617</name>
</gene>
<proteinExistence type="predicted"/>
<keyword evidence="2" id="KW-1185">Reference proteome</keyword>